<dbReference type="OrthoDB" id="729505at2"/>
<name>A0A6N8KUN9_9SPHI</name>
<reference evidence="7 8" key="1">
    <citation type="submission" date="2019-12" db="EMBL/GenBank/DDBJ databases">
        <authorList>
            <person name="Dong K."/>
        </authorList>
    </citation>
    <scope>NUCLEOTIDE SEQUENCE [LARGE SCALE GENOMIC DNA]</scope>
    <source>
        <strain evidence="7 8">JCM 31225</strain>
    </source>
</reference>
<organism evidence="7 8">
    <name type="scientific">Sphingobacterium humi</name>
    <dbReference type="NCBI Taxonomy" id="1796905"/>
    <lineage>
        <taxon>Bacteria</taxon>
        <taxon>Pseudomonadati</taxon>
        <taxon>Bacteroidota</taxon>
        <taxon>Sphingobacteriia</taxon>
        <taxon>Sphingobacteriales</taxon>
        <taxon>Sphingobacteriaceae</taxon>
        <taxon>Sphingobacterium</taxon>
    </lineage>
</organism>
<accession>A0A6N8KUN9</accession>
<evidence type="ECO:0000256" key="3">
    <source>
        <dbReference type="ARBA" id="ARBA00022729"/>
    </source>
</evidence>
<protein>
    <submittedName>
        <fullName evidence="7">RagB/SusD family nutrient uptake outer membrane protein</fullName>
    </submittedName>
</protein>
<proteinExistence type="inferred from homology"/>
<keyword evidence="4" id="KW-0472">Membrane</keyword>
<dbReference type="AlphaFoldDB" id="A0A6N8KUN9"/>
<dbReference type="PROSITE" id="PS51257">
    <property type="entry name" value="PROKAR_LIPOPROTEIN"/>
    <property type="match status" value="1"/>
</dbReference>
<evidence type="ECO:0000256" key="5">
    <source>
        <dbReference type="ARBA" id="ARBA00023237"/>
    </source>
</evidence>
<dbReference type="Proteomes" id="UP000435036">
    <property type="component" value="Unassembled WGS sequence"/>
</dbReference>
<sequence length="514" mass="58181">MKKIILPFLLTGSLMVGSCTKYLDVKPVGQLIPSKVEELENLLNNTNTLENHFVDNNQGSFYAFLGDNLRISDNQIKYLYTNTHPNVDRYAAYTFYHPYTDPNKPQWVWNNGVYRATALFNTVVDEVEKMGAGATELGKIITAQAKAGRAWSYMVAGLSYGPMYNPNGSNDQRVIPYRVTGSPNTPNPELATTAQIMDLVEKDLKDALTAPAQVATPVRANLAAVHGLLAQLYMFKRDWPKMSEHAETAWSLSLAQRASADQLIYNYNQLYYREDPNASPTPGTDVEVSLELMGPDNLLLQSTNREQLFYRTGAYGYNVYPSTEFINLFDPETDMRHKLFMLKALGYSTTVAGVKHDDGIQSFYYRDNKMIRSQGLTYPEVLLMKAEANARLNQLGKALIDLNTLRKYRYKGTNTDLANGTTLNQDQLLHEILKERRRELPVGTFQRTLDLKRFVYDTGKPWSKTKIERTVAGKTYSANLDSKFYTLEISNAIILLNPAWGLQTNDQAYLPVRN</sequence>
<keyword evidence="3" id="KW-0732">Signal</keyword>
<dbReference type="InterPro" id="IPR012944">
    <property type="entry name" value="SusD_RagB_dom"/>
</dbReference>
<keyword evidence="8" id="KW-1185">Reference proteome</keyword>
<dbReference type="SUPFAM" id="SSF48452">
    <property type="entry name" value="TPR-like"/>
    <property type="match status" value="1"/>
</dbReference>
<dbReference type="Pfam" id="PF07980">
    <property type="entry name" value="SusD_RagB"/>
    <property type="match status" value="1"/>
</dbReference>
<dbReference type="Gene3D" id="1.25.40.390">
    <property type="match status" value="1"/>
</dbReference>
<dbReference type="GO" id="GO:0009279">
    <property type="term" value="C:cell outer membrane"/>
    <property type="evidence" value="ECO:0007669"/>
    <property type="project" value="UniProtKB-SubCell"/>
</dbReference>
<comment type="similarity">
    <text evidence="2">Belongs to the SusD family.</text>
</comment>
<dbReference type="EMBL" id="WSQA01000002">
    <property type="protein sequence ID" value="MVZ61075.1"/>
    <property type="molecule type" value="Genomic_DNA"/>
</dbReference>
<evidence type="ECO:0000256" key="1">
    <source>
        <dbReference type="ARBA" id="ARBA00004442"/>
    </source>
</evidence>
<feature type="domain" description="RagB/SusD" evidence="6">
    <location>
        <begin position="378"/>
        <end position="465"/>
    </location>
</feature>
<evidence type="ECO:0000313" key="7">
    <source>
        <dbReference type="EMBL" id="MVZ61075.1"/>
    </source>
</evidence>
<evidence type="ECO:0000256" key="2">
    <source>
        <dbReference type="ARBA" id="ARBA00006275"/>
    </source>
</evidence>
<gene>
    <name evidence="7" type="ORF">GQF63_03465</name>
</gene>
<keyword evidence="5" id="KW-0998">Cell outer membrane</keyword>
<evidence type="ECO:0000259" key="6">
    <source>
        <dbReference type="Pfam" id="PF07980"/>
    </source>
</evidence>
<dbReference type="InterPro" id="IPR011990">
    <property type="entry name" value="TPR-like_helical_dom_sf"/>
</dbReference>
<comment type="caution">
    <text evidence="7">The sequence shown here is derived from an EMBL/GenBank/DDBJ whole genome shotgun (WGS) entry which is preliminary data.</text>
</comment>
<evidence type="ECO:0000256" key="4">
    <source>
        <dbReference type="ARBA" id="ARBA00023136"/>
    </source>
</evidence>
<comment type="subcellular location">
    <subcellularLocation>
        <location evidence="1">Cell outer membrane</location>
    </subcellularLocation>
</comment>
<dbReference type="RefSeq" id="WP_160367721.1">
    <property type="nucleotide sequence ID" value="NZ_WSQA01000002.1"/>
</dbReference>
<evidence type="ECO:0000313" key="8">
    <source>
        <dbReference type="Proteomes" id="UP000435036"/>
    </source>
</evidence>